<protein>
    <submittedName>
        <fullName evidence="2">Uncharacterized protein</fullName>
    </submittedName>
</protein>
<reference evidence="2" key="1">
    <citation type="submission" date="2023-06" db="EMBL/GenBank/DDBJ databases">
        <title>Genomic analysis of the entomopathogenic nematode Steinernema hermaphroditum.</title>
        <authorList>
            <person name="Schwarz E.M."/>
            <person name="Heppert J.K."/>
            <person name="Baniya A."/>
            <person name="Schwartz H.T."/>
            <person name="Tan C.-H."/>
            <person name="Antoshechkin I."/>
            <person name="Sternberg P.W."/>
            <person name="Goodrich-Blair H."/>
            <person name="Dillman A.R."/>
        </authorList>
    </citation>
    <scope>NUCLEOTIDE SEQUENCE</scope>
    <source>
        <strain evidence="2">PS9179</strain>
        <tissue evidence="2">Whole animal</tissue>
    </source>
</reference>
<feature type="compositionally biased region" description="Polar residues" evidence="1">
    <location>
        <begin position="14"/>
        <end position="33"/>
    </location>
</feature>
<feature type="region of interest" description="Disordered" evidence="1">
    <location>
        <begin position="1"/>
        <end position="38"/>
    </location>
</feature>
<evidence type="ECO:0000256" key="1">
    <source>
        <dbReference type="SAM" id="MobiDB-lite"/>
    </source>
</evidence>
<accession>A0AA39HB48</accession>
<organism evidence="2 3">
    <name type="scientific">Steinernema hermaphroditum</name>
    <dbReference type="NCBI Taxonomy" id="289476"/>
    <lineage>
        <taxon>Eukaryota</taxon>
        <taxon>Metazoa</taxon>
        <taxon>Ecdysozoa</taxon>
        <taxon>Nematoda</taxon>
        <taxon>Chromadorea</taxon>
        <taxon>Rhabditida</taxon>
        <taxon>Tylenchina</taxon>
        <taxon>Panagrolaimomorpha</taxon>
        <taxon>Strongyloidoidea</taxon>
        <taxon>Steinernematidae</taxon>
        <taxon>Steinernema</taxon>
    </lineage>
</organism>
<gene>
    <name evidence="2" type="ORF">QR680_016138</name>
</gene>
<dbReference type="EMBL" id="JAUCMV010000004">
    <property type="protein sequence ID" value="KAK0402089.1"/>
    <property type="molecule type" value="Genomic_DNA"/>
</dbReference>
<sequence length="111" mass="12708">MDYQPLHAAEPPQALQTQSPQYHQMTAASPTASRTEHHMETVAKMDRTIAAMEEQHLANDPRFARLVGLRSRMTESGEFRGFETFAEGARDIRPLQMVTLRYAVYLTSQYH</sequence>
<dbReference type="Proteomes" id="UP001175271">
    <property type="component" value="Unassembled WGS sequence"/>
</dbReference>
<keyword evidence="3" id="KW-1185">Reference proteome</keyword>
<name>A0AA39HB48_9BILA</name>
<evidence type="ECO:0000313" key="3">
    <source>
        <dbReference type="Proteomes" id="UP001175271"/>
    </source>
</evidence>
<evidence type="ECO:0000313" key="2">
    <source>
        <dbReference type="EMBL" id="KAK0402089.1"/>
    </source>
</evidence>
<comment type="caution">
    <text evidence="2">The sequence shown here is derived from an EMBL/GenBank/DDBJ whole genome shotgun (WGS) entry which is preliminary data.</text>
</comment>
<proteinExistence type="predicted"/>
<dbReference type="AlphaFoldDB" id="A0AA39HB48"/>